<protein>
    <submittedName>
        <fullName evidence="2">Uncharacterized protein</fullName>
    </submittedName>
</protein>
<feature type="region of interest" description="Disordered" evidence="1">
    <location>
        <begin position="1"/>
        <end position="68"/>
    </location>
</feature>
<feature type="non-terminal residue" evidence="2">
    <location>
        <position position="1"/>
    </location>
</feature>
<feature type="compositionally biased region" description="Low complexity" evidence="1">
    <location>
        <begin position="21"/>
        <end position="31"/>
    </location>
</feature>
<feature type="compositionally biased region" description="Low complexity" evidence="1">
    <location>
        <begin position="1"/>
        <end position="11"/>
    </location>
</feature>
<evidence type="ECO:0000313" key="2">
    <source>
        <dbReference type="EMBL" id="CAA9551010.1"/>
    </source>
</evidence>
<dbReference type="AlphaFoldDB" id="A0A6J4UHI7"/>
<organism evidence="2">
    <name type="scientific">uncultured Thermoleophilia bacterium</name>
    <dbReference type="NCBI Taxonomy" id="1497501"/>
    <lineage>
        <taxon>Bacteria</taxon>
        <taxon>Bacillati</taxon>
        <taxon>Actinomycetota</taxon>
        <taxon>Thermoleophilia</taxon>
        <taxon>environmental samples</taxon>
    </lineage>
</organism>
<dbReference type="EMBL" id="CADCWC010000418">
    <property type="protein sequence ID" value="CAA9551010.1"/>
    <property type="molecule type" value="Genomic_DNA"/>
</dbReference>
<accession>A0A6J4UHI7</accession>
<gene>
    <name evidence="2" type="ORF">AVDCRST_MAG79-2703</name>
</gene>
<proteinExistence type="predicted"/>
<evidence type="ECO:0000256" key="1">
    <source>
        <dbReference type="SAM" id="MobiDB-lite"/>
    </source>
</evidence>
<name>A0A6J4UHI7_9ACTN</name>
<sequence length="68" mass="6780">WPPTTPSIRTSPPSPSVADGAPSAAPRAARCFRPRPDPTSRPPSAAAGRSSSCASAFSRCAGSTGRAA</sequence>
<reference evidence="2" key="1">
    <citation type="submission" date="2020-02" db="EMBL/GenBank/DDBJ databases">
        <authorList>
            <person name="Meier V. D."/>
        </authorList>
    </citation>
    <scope>NUCLEOTIDE SEQUENCE</scope>
    <source>
        <strain evidence="2">AVDCRST_MAG79</strain>
    </source>
</reference>
<feature type="compositionally biased region" description="Low complexity" evidence="1">
    <location>
        <begin position="42"/>
        <end position="68"/>
    </location>
</feature>
<feature type="non-terminal residue" evidence="2">
    <location>
        <position position="68"/>
    </location>
</feature>